<proteinExistence type="predicted"/>
<accession>A0AC35GIZ5</accession>
<organism evidence="1 2">
    <name type="scientific">Panagrolaimus sp. PS1159</name>
    <dbReference type="NCBI Taxonomy" id="55785"/>
    <lineage>
        <taxon>Eukaryota</taxon>
        <taxon>Metazoa</taxon>
        <taxon>Ecdysozoa</taxon>
        <taxon>Nematoda</taxon>
        <taxon>Chromadorea</taxon>
        <taxon>Rhabditida</taxon>
        <taxon>Tylenchina</taxon>
        <taxon>Panagrolaimomorpha</taxon>
        <taxon>Panagrolaimoidea</taxon>
        <taxon>Panagrolaimidae</taxon>
        <taxon>Panagrolaimus</taxon>
    </lineage>
</organism>
<protein>
    <submittedName>
        <fullName evidence="2">Metallo-beta-lactamase domain-containing protein</fullName>
    </submittedName>
</protein>
<name>A0AC35GIZ5_9BILA</name>
<evidence type="ECO:0000313" key="1">
    <source>
        <dbReference type="Proteomes" id="UP000887580"/>
    </source>
</evidence>
<dbReference type="WBParaSite" id="PS1159_v2.g5764.t1">
    <property type="protein sequence ID" value="PS1159_v2.g5764.t1"/>
    <property type="gene ID" value="PS1159_v2.g5764"/>
</dbReference>
<sequence length="304" mass="35103">MFYSLLKILIFSTIFMAFSFAASEKNQLNKIGERFWNVRGTFKMYLVVDIQTQMSIIQLENGKFLIIDTIEMNDKLRKEIDQLTNNGQKIEAVIAAHPFHTLFFPSFYQAYPNASYYGTPRHLRKLTNIPWKGDFTDCNIRKKWEPEVKLRIPAGAEFINPQPESSNHFISVFVYHPYSKTLHVDDTIMYTEDPGWILRLIGYKRGTLFFHPSMDSDGLHPTAAAPYLFRDWMKNMLNDWKFDNICTAHIGVKIGGAHEAVTTLLEKTEPVFAKLSEENKKKNPNGILPDGMHPNTNVKDDKCL</sequence>
<evidence type="ECO:0000313" key="2">
    <source>
        <dbReference type="WBParaSite" id="PS1159_v2.g5764.t1"/>
    </source>
</evidence>
<reference evidence="2" key="1">
    <citation type="submission" date="2022-11" db="UniProtKB">
        <authorList>
            <consortium name="WormBaseParasite"/>
        </authorList>
    </citation>
    <scope>IDENTIFICATION</scope>
</reference>
<dbReference type="Proteomes" id="UP000887580">
    <property type="component" value="Unplaced"/>
</dbReference>